<name>A0ABU8F485_9BACI</name>
<keyword evidence="3" id="KW-1185">Reference proteome</keyword>
<dbReference type="PANTHER" id="PTHR43190:SF3">
    <property type="entry name" value="N-ACETYL-D-GLUCOSAMINE KINASE"/>
    <property type="match status" value="1"/>
</dbReference>
<feature type="domain" description="ATPase BadF/BadG/BcrA/BcrD type" evidence="1">
    <location>
        <begin position="9"/>
        <end position="285"/>
    </location>
</feature>
<dbReference type="SUPFAM" id="SSF53067">
    <property type="entry name" value="Actin-like ATPase domain"/>
    <property type="match status" value="2"/>
</dbReference>
<proteinExistence type="predicted"/>
<sequence>MRLSEEYFIGVDGGGTKTVCVIGDSSGRIISKVVGKGSNIKSTKPEKVRIQILELLDTLLKQSGIQKEQVSSIYIGTAGGDREEDKRTWINWMSIYFQSHPCRIQITNDAVPALVSGSFSLNGLVVIAGTGSIAYLVQDEGARTTRSGGWGYLFGDEGSGYHIGNEALRYVTKYIDKHGNFSQDEPLTQAVLRHFKLQNSSEIITAVYDHDNPRTAIASLAKPVIELAEQKYGPANDIVQHAIMSLVELLSTILEREQEAKKMPIVLSGGLFLNDMFCASFVEAMRKFDNELYVPSLPPVIGSYINALFSVGIPLTPKLKREVIESWKHL</sequence>
<dbReference type="InterPro" id="IPR002731">
    <property type="entry name" value="ATPase_BadF"/>
</dbReference>
<evidence type="ECO:0000313" key="2">
    <source>
        <dbReference type="EMBL" id="MEI4769813.1"/>
    </source>
</evidence>
<dbReference type="Gene3D" id="3.30.420.40">
    <property type="match status" value="2"/>
</dbReference>
<dbReference type="CDD" id="cd24007">
    <property type="entry name" value="ASKHA_NBD_eukNAGK-like"/>
    <property type="match status" value="1"/>
</dbReference>
<dbReference type="InterPro" id="IPR043129">
    <property type="entry name" value="ATPase_NBD"/>
</dbReference>
<evidence type="ECO:0000259" key="1">
    <source>
        <dbReference type="Pfam" id="PF01869"/>
    </source>
</evidence>
<dbReference type="InterPro" id="IPR052519">
    <property type="entry name" value="Euk-type_GlcNAc_Kinase"/>
</dbReference>
<evidence type="ECO:0000313" key="3">
    <source>
        <dbReference type="Proteomes" id="UP001364890"/>
    </source>
</evidence>
<reference evidence="2 3" key="1">
    <citation type="submission" date="2024-01" db="EMBL/GenBank/DDBJ databases">
        <title>Seven novel Bacillus-like species.</title>
        <authorList>
            <person name="Liu G."/>
        </authorList>
    </citation>
    <scope>NUCLEOTIDE SEQUENCE [LARGE SCALE GENOMIC DNA]</scope>
    <source>
        <strain evidence="2 3">FJAT-51614</strain>
    </source>
</reference>
<organism evidence="2 3">
    <name type="scientific">Psychrobacillus mangrovi</name>
    <dbReference type="NCBI Taxonomy" id="3117745"/>
    <lineage>
        <taxon>Bacteria</taxon>
        <taxon>Bacillati</taxon>
        <taxon>Bacillota</taxon>
        <taxon>Bacilli</taxon>
        <taxon>Bacillales</taxon>
        <taxon>Bacillaceae</taxon>
        <taxon>Psychrobacillus</taxon>
    </lineage>
</organism>
<dbReference type="Pfam" id="PF01869">
    <property type="entry name" value="BcrAD_BadFG"/>
    <property type="match status" value="1"/>
</dbReference>
<protein>
    <submittedName>
        <fullName evidence="2">BadF/BadG/BcrA/BcrD ATPase family protein</fullName>
    </submittedName>
</protein>
<dbReference type="RefSeq" id="WP_336497366.1">
    <property type="nucleotide sequence ID" value="NZ_JBAWSY010000005.1"/>
</dbReference>
<comment type="caution">
    <text evidence="2">The sequence shown here is derived from an EMBL/GenBank/DDBJ whole genome shotgun (WGS) entry which is preliminary data.</text>
</comment>
<dbReference type="Proteomes" id="UP001364890">
    <property type="component" value="Unassembled WGS sequence"/>
</dbReference>
<dbReference type="EMBL" id="JBAWSY010000005">
    <property type="protein sequence ID" value="MEI4769813.1"/>
    <property type="molecule type" value="Genomic_DNA"/>
</dbReference>
<accession>A0ABU8F485</accession>
<gene>
    <name evidence="2" type="ORF">WAX74_09175</name>
</gene>
<dbReference type="PANTHER" id="PTHR43190">
    <property type="entry name" value="N-ACETYL-D-GLUCOSAMINE KINASE"/>
    <property type="match status" value="1"/>
</dbReference>